<evidence type="ECO:0000313" key="4">
    <source>
        <dbReference type="Proteomes" id="UP000290189"/>
    </source>
</evidence>
<evidence type="ECO:0000313" key="3">
    <source>
        <dbReference type="Proteomes" id="UP000039324"/>
    </source>
</evidence>
<sequence length="259" mass="29339">MRVAALRLRWRGTMQLGRWCGSRAGILHRRTPPVTAWFSTVGRQQKILPNVADEETVDRVMKDVDSHKRELEKRPVTDDDVERALGNLKALGTADMLIECMDKFVCLHDGMSSQPLLKAAIMKEWRKHVIIGFCRHLGYLFERQTQQELIKGLHRIMCVEALKLIEDEDDAITLLIPNAAKLGKLDVVDGKDCELVARTLVKDDATAGKVGLKLTWQLLADPDTMLNQTLELTSEHTLFVDNTIDLYAWATKGRDSLPR</sequence>
<proteinExistence type="predicted"/>
<keyword evidence="2" id="KW-0496">Mitochondrion</keyword>
<evidence type="ECO:0000313" key="2">
    <source>
        <dbReference type="EMBL" id="SPR00437.1"/>
    </source>
</evidence>
<name>A0A0G4IKF5_PLABS</name>
<evidence type="ECO:0000313" key="1">
    <source>
        <dbReference type="EMBL" id="CEO95565.1"/>
    </source>
</evidence>
<protein>
    <submittedName>
        <fullName evidence="1">Uncharacterized protein</fullName>
    </submittedName>
</protein>
<dbReference type="Proteomes" id="UP000290189">
    <property type="component" value="Unassembled WGS sequence"/>
</dbReference>
<keyword evidence="3" id="KW-1185">Reference proteome</keyword>
<organism evidence="1 3">
    <name type="scientific">Plasmodiophora brassicae</name>
    <name type="common">Clubroot disease agent</name>
    <dbReference type="NCBI Taxonomy" id="37360"/>
    <lineage>
        <taxon>Eukaryota</taxon>
        <taxon>Sar</taxon>
        <taxon>Rhizaria</taxon>
        <taxon>Endomyxa</taxon>
        <taxon>Phytomyxea</taxon>
        <taxon>Plasmodiophorida</taxon>
        <taxon>Plasmodiophoridae</taxon>
        <taxon>Plasmodiophora</taxon>
    </lineage>
</organism>
<geneLocation type="mitochondrion" evidence="2"/>
<accession>A0A0G4IKF5</accession>
<dbReference type="EMBL" id="OVEO01000014">
    <property type="protein sequence ID" value="SPR00437.1"/>
    <property type="molecule type" value="Genomic_DNA"/>
</dbReference>
<dbReference type="EMBL" id="CDSF01000024">
    <property type="protein sequence ID" value="CEO95565.1"/>
    <property type="molecule type" value="Genomic_DNA"/>
</dbReference>
<dbReference type="Proteomes" id="UP000039324">
    <property type="component" value="Unassembled WGS sequence"/>
</dbReference>
<reference evidence="2 4" key="2">
    <citation type="submission" date="2018-03" db="EMBL/GenBank/DDBJ databases">
        <authorList>
            <person name="Fogelqvist J."/>
        </authorList>
    </citation>
    <scope>NUCLEOTIDE SEQUENCE [LARGE SCALE GENOMIC DNA]</scope>
</reference>
<reference evidence="1 3" key="1">
    <citation type="submission" date="2015-02" db="EMBL/GenBank/DDBJ databases">
        <authorList>
            <person name="Chooi Y.-H."/>
        </authorList>
    </citation>
    <scope>NUCLEOTIDE SEQUENCE [LARGE SCALE GENOMIC DNA]</scope>
    <source>
        <strain evidence="1">E3</strain>
    </source>
</reference>
<dbReference type="AlphaFoldDB" id="A0A0G4IKF5"/>
<gene>
    <name evidence="1" type="ORF">PBRA_004291</name>
    <name evidence="2" type="ORF">PLBR_LOCUS7652</name>
</gene>